<organism evidence="2 3">
    <name type="scientific">Hypsibius exemplaris</name>
    <name type="common">Freshwater tardigrade</name>
    <dbReference type="NCBI Taxonomy" id="2072580"/>
    <lineage>
        <taxon>Eukaryota</taxon>
        <taxon>Metazoa</taxon>
        <taxon>Ecdysozoa</taxon>
        <taxon>Tardigrada</taxon>
        <taxon>Eutardigrada</taxon>
        <taxon>Parachela</taxon>
        <taxon>Hypsibioidea</taxon>
        <taxon>Hypsibiidae</taxon>
        <taxon>Hypsibius</taxon>
    </lineage>
</organism>
<proteinExistence type="predicted"/>
<keyword evidence="3" id="KW-1185">Reference proteome</keyword>
<evidence type="ECO:0000313" key="2">
    <source>
        <dbReference type="EMBL" id="OQV11969.1"/>
    </source>
</evidence>
<comment type="caution">
    <text evidence="2">The sequence shown here is derived from an EMBL/GenBank/DDBJ whole genome shotgun (WGS) entry which is preliminary data.</text>
</comment>
<keyword evidence="1" id="KW-0472">Membrane</keyword>
<sequence length="283" mass="30639">MAPGALKKTGKYGLPHVDVTLDFDQLMERVKAIIEKITTWDIPGSPDILKQLHDVVQKSSVSTRIGQACVRIAQEMAKASFFRQVNGVLTLAIVVGSLCIPVAGPAAILTCLTAGAVGFGVGTAAEAYLANQFMEESLEKRSMAKYSNIPLQMLLGAVCGAITGLNPGFQSAEDLLALFGRCFTAGVCAARTVLYGSVEHTDYRQLLAFVLTCEIAIHNHKIKEEREKLKRAEKEANPESLLTHQKMFKDLFEVGDKKCQEYGDLKAEVKADFGSADVELDAG</sequence>
<evidence type="ECO:0000313" key="3">
    <source>
        <dbReference type="Proteomes" id="UP000192578"/>
    </source>
</evidence>
<protein>
    <submittedName>
        <fullName evidence="2">Uncharacterized protein</fullName>
    </submittedName>
</protein>
<evidence type="ECO:0000256" key="1">
    <source>
        <dbReference type="SAM" id="Phobius"/>
    </source>
</evidence>
<gene>
    <name evidence="2" type="ORF">BV898_13763</name>
</gene>
<dbReference type="AlphaFoldDB" id="A0A1W0W9T3"/>
<dbReference type="Proteomes" id="UP000192578">
    <property type="component" value="Unassembled WGS sequence"/>
</dbReference>
<accession>A0A1W0W9T3</accession>
<reference evidence="3" key="1">
    <citation type="submission" date="2017-01" db="EMBL/GenBank/DDBJ databases">
        <title>Comparative genomics of anhydrobiosis in the tardigrade Hypsibius dujardini.</title>
        <authorList>
            <person name="Yoshida Y."/>
            <person name="Koutsovoulos G."/>
            <person name="Laetsch D."/>
            <person name="Stevens L."/>
            <person name="Kumar S."/>
            <person name="Horikawa D."/>
            <person name="Ishino K."/>
            <person name="Komine S."/>
            <person name="Tomita M."/>
            <person name="Blaxter M."/>
            <person name="Arakawa K."/>
        </authorList>
    </citation>
    <scope>NUCLEOTIDE SEQUENCE [LARGE SCALE GENOMIC DNA]</scope>
    <source>
        <strain evidence="3">Z151</strain>
    </source>
</reference>
<name>A0A1W0W9T3_HYPEX</name>
<keyword evidence="1" id="KW-0812">Transmembrane</keyword>
<dbReference type="EMBL" id="MTYJ01000157">
    <property type="protein sequence ID" value="OQV11969.1"/>
    <property type="molecule type" value="Genomic_DNA"/>
</dbReference>
<feature type="transmembrane region" description="Helical" evidence="1">
    <location>
        <begin position="81"/>
        <end position="100"/>
    </location>
</feature>
<keyword evidence="1" id="KW-1133">Transmembrane helix</keyword>